<dbReference type="RefSeq" id="WP_072356861.1">
    <property type="nucleotide sequence ID" value="NZ_CP139972.1"/>
</dbReference>
<keyword evidence="1" id="KW-0175">Coiled coil</keyword>
<gene>
    <name evidence="2" type="ORF">SAMN05661012_00329</name>
    <name evidence="3" type="ORF">SR876_32400</name>
</gene>
<dbReference type="AlphaFoldDB" id="A0A1K1LZ20"/>
<dbReference type="EMBL" id="FPIZ01000001">
    <property type="protein sequence ID" value="SFW16098.1"/>
    <property type="molecule type" value="Genomic_DNA"/>
</dbReference>
<keyword evidence="5" id="KW-1185">Reference proteome</keyword>
<organism evidence="2 4">
    <name type="scientific">Chitinophaga sancti</name>
    <dbReference type="NCBI Taxonomy" id="1004"/>
    <lineage>
        <taxon>Bacteria</taxon>
        <taxon>Pseudomonadati</taxon>
        <taxon>Bacteroidota</taxon>
        <taxon>Chitinophagia</taxon>
        <taxon>Chitinophagales</taxon>
        <taxon>Chitinophagaceae</taxon>
        <taxon>Chitinophaga</taxon>
    </lineage>
</organism>
<evidence type="ECO:0000313" key="3">
    <source>
        <dbReference type="EMBL" id="WQG89636.1"/>
    </source>
</evidence>
<evidence type="ECO:0000256" key="1">
    <source>
        <dbReference type="SAM" id="Coils"/>
    </source>
</evidence>
<reference evidence="2 4" key="1">
    <citation type="submission" date="2016-11" db="EMBL/GenBank/DDBJ databases">
        <authorList>
            <person name="Jaros S."/>
            <person name="Januszkiewicz K."/>
            <person name="Wedrychowicz H."/>
        </authorList>
    </citation>
    <scope>NUCLEOTIDE SEQUENCE [LARGE SCALE GENOMIC DNA]</scope>
    <source>
        <strain evidence="2 4">DSM 784</strain>
    </source>
</reference>
<dbReference type="EMBL" id="CP140154">
    <property type="protein sequence ID" value="WQG89636.1"/>
    <property type="molecule type" value="Genomic_DNA"/>
</dbReference>
<proteinExistence type="predicted"/>
<sequence length="88" mass="10049">MTLTEIAKTIPSEYRKEILETNMISRATASYSDASMAYLLQIWKTYVAPDEEIDMGCGLCKERILTNFKQLQDTLVKLEQQSNLLNAI</sequence>
<dbReference type="STRING" id="1004.SAMN05661012_00329"/>
<dbReference type="Proteomes" id="UP000183788">
    <property type="component" value="Unassembled WGS sequence"/>
</dbReference>
<protein>
    <submittedName>
        <fullName evidence="2">Uncharacterized protein</fullName>
    </submittedName>
</protein>
<dbReference type="Proteomes" id="UP001326715">
    <property type="component" value="Chromosome"/>
</dbReference>
<evidence type="ECO:0000313" key="5">
    <source>
        <dbReference type="Proteomes" id="UP001326715"/>
    </source>
</evidence>
<evidence type="ECO:0000313" key="2">
    <source>
        <dbReference type="EMBL" id="SFW16098.1"/>
    </source>
</evidence>
<feature type="coiled-coil region" evidence="1">
    <location>
        <begin position="61"/>
        <end position="88"/>
    </location>
</feature>
<evidence type="ECO:0000313" key="4">
    <source>
        <dbReference type="Proteomes" id="UP000183788"/>
    </source>
</evidence>
<reference evidence="3 5" key="2">
    <citation type="submission" date="2023-11" db="EMBL/GenBank/DDBJ databases">
        <title>MicrobeMod: A computational toolkit for identifying prokaryotic methylation and restriction-modification with nanopore sequencing.</title>
        <authorList>
            <person name="Crits-Christoph A."/>
            <person name="Kang S.C."/>
            <person name="Lee H."/>
            <person name="Ostrov N."/>
        </authorList>
    </citation>
    <scope>NUCLEOTIDE SEQUENCE [LARGE SCALE GENOMIC DNA]</scope>
    <source>
        <strain evidence="3 5">ATCC 23090</strain>
    </source>
</reference>
<dbReference type="OrthoDB" id="1265262at2"/>
<name>A0A1K1LZ20_9BACT</name>
<accession>A0A1K1LZ20</accession>